<evidence type="ECO:0000313" key="1">
    <source>
        <dbReference type="EMBL" id="KAH6946716.1"/>
    </source>
</evidence>
<protein>
    <submittedName>
        <fullName evidence="1">Uncharacterized protein</fullName>
    </submittedName>
</protein>
<gene>
    <name evidence="1" type="ORF">HPB50_014756</name>
</gene>
<dbReference type="Proteomes" id="UP000821845">
    <property type="component" value="Chromosome 1"/>
</dbReference>
<dbReference type="EMBL" id="CM023481">
    <property type="protein sequence ID" value="KAH6946716.1"/>
    <property type="molecule type" value="Genomic_DNA"/>
</dbReference>
<organism evidence="1 2">
    <name type="scientific">Hyalomma asiaticum</name>
    <name type="common">Tick</name>
    <dbReference type="NCBI Taxonomy" id="266040"/>
    <lineage>
        <taxon>Eukaryota</taxon>
        <taxon>Metazoa</taxon>
        <taxon>Ecdysozoa</taxon>
        <taxon>Arthropoda</taxon>
        <taxon>Chelicerata</taxon>
        <taxon>Arachnida</taxon>
        <taxon>Acari</taxon>
        <taxon>Parasitiformes</taxon>
        <taxon>Ixodida</taxon>
        <taxon>Ixodoidea</taxon>
        <taxon>Ixodidae</taxon>
        <taxon>Hyalomminae</taxon>
        <taxon>Hyalomma</taxon>
    </lineage>
</organism>
<keyword evidence="2" id="KW-1185">Reference proteome</keyword>
<comment type="caution">
    <text evidence="1">The sequence shown here is derived from an EMBL/GenBank/DDBJ whole genome shotgun (WGS) entry which is preliminary data.</text>
</comment>
<reference evidence="1" key="1">
    <citation type="submission" date="2020-05" db="EMBL/GenBank/DDBJ databases">
        <title>Large-scale comparative analyses of tick genomes elucidate their genetic diversity and vector capacities.</title>
        <authorList>
            <person name="Jia N."/>
            <person name="Wang J."/>
            <person name="Shi W."/>
            <person name="Du L."/>
            <person name="Sun Y."/>
            <person name="Zhan W."/>
            <person name="Jiang J."/>
            <person name="Wang Q."/>
            <person name="Zhang B."/>
            <person name="Ji P."/>
            <person name="Sakyi L.B."/>
            <person name="Cui X."/>
            <person name="Yuan T."/>
            <person name="Jiang B."/>
            <person name="Yang W."/>
            <person name="Lam T.T.-Y."/>
            <person name="Chang Q."/>
            <person name="Ding S."/>
            <person name="Wang X."/>
            <person name="Zhu J."/>
            <person name="Ruan X."/>
            <person name="Zhao L."/>
            <person name="Wei J."/>
            <person name="Que T."/>
            <person name="Du C."/>
            <person name="Cheng J."/>
            <person name="Dai P."/>
            <person name="Han X."/>
            <person name="Huang E."/>
            <person name="Gao Y."/>
            <person name="Liu J."/>
            <person name="Shao H."/>
            <person name="Ye R."/>
            <person name="Li L."/>
            <person name="Wei W."/>
            <person name="Wang X."/>
            <person name="Wang C."/>
            <person name="Yang T."/>
            <person name="Huo Q."/>
            <person name="Li W."/>
            <person name="Guo W."/>
            <person name="Chen H."/>
            <person name="Zhou L."/>
            <person name="Ni X."/>
            <person name="Tian J."/>
            <person name="Zhou Y."/>
            <person name="Sheng Y."/>
            <person name="Liu T."/>
            <person name="Pan Y."/>
            <person name="Xia L."/>
            <person name="Li J."/>
            <person name="Zhao F."/>
            <person name="Cao W."/>
        </authorList>
    </citation>
    <scope>NUCLEOTIDE SEQUENCE</scope>
    <source>
        <strain evidence="1">Hyas-2018</strain>
    </source>
</reference>
<accession>A0ACB7TKU1</accession>
<sequence>MDPSVQKLHGGFGRLQPNCHASEGDSTKMVGLEGQSIFQTLTLDDHMFPEVAGVGESLTPLTTDEFDRAITTFQGLYGMSTSLRHLTVSGDVHNHQMRLQPIKSQYYKVL</sequence>
<name>A0ACB7TKU1_HYAAI</name>
<proteinExistence type="predicted"/>
<evidence type="ECO:0000313" key="2">
    <source>
        <dbReference type="Proteomes" id="UP000821845"/>
    </source>
</evidence>